<dbReference type="EMBL" id="JAGPXE010000011">
    <property type="protein sequence ID" value="MBQ0927110.1"/>
    <property type="molecule type" value="Genomic_DNA"/>
</dbReference>
<dbReference type="RefSeq" id="WP_210972232.1">
    <property type="nucleotide sequence ID" value="NZ_JAGPXE010000011.1"/>
</dbReference>
<keyword evidence="3" id="KW-1185">Reference proteome</keyword>
<dbReference type="SUPFAM" id="SSF46785">
    <property type="entry name" value="Winged helix' DNA-binding domain"/>
    <property type="match status" value="1"/>
</dbReference>
<dbReference type="InterPro" id="IPR036388">
    <property type="entry name" value="WH-like_DNA-bd_sf"/>
</dbReference>
<feature type="domain" description="HTH marR-type" evidence="1">
    <location>
        <begin position="1"/>
        <end position="155"/>
    </location>
</feature>
<dbReference type="Gene3D" id="1.10.10.10">
    <property type="entry name" value="Winged helix-like DNA-binding domain superfamily/Winged helix DNA-binding domain"/>
    <property type="match status" value="1"/>
</dbReference>
<gene>
    <name evidence="2" type="ORF">KBO27_24490</name>
</gene>
<comment type="caution">
    <text evidence="2">The sequence shown here is derived from an EMBL/GenBank/DDBJ whole genome shotgun (WGS) entry which is preliminary data.</text>
</comment>
<dbReference type="InterPro" id="IPR000835">
    <property type="entry name" value="HTH_MarR-typ"/>
</dbReference>
<dbReference type="PRINTS" id="PR00598">
    <property type="entry name" value="HTHMARR"/>
</dbReference>
<dbReference type="PANTHER" id="PTHR33164:SF99">
    <property type="entry name" value="MARR FAMILY REGULATORY PROTEIN"/>
    <property type="match status" value="1"/>
</dbReference>
<accession>A0ABS5DLD8</accession>
<dbReference type="PANTHER" id="PTHR33164">
    <property type="entry name" value="TRANSCRIPTIONAL REGULATOR, MARR FAMILY"/>
    <property type="match status" value="1"/>
</dbReference>
<evidence type="ECO:0000313" key="3">
    <source>
        <dbReference type="Proteomes" id="UP000674084"/>
    </source>
</evidence>
<reference evidence="2 3" key="1">
    <citation type="submission" date="2021-04" db="EMBL/GenBank/DDBJ databases">
        <title>Whole-genome sequencing of Saccharopolyspora endophytica KCTC 19397.</title>
        <authorList>
            <person name="Ay H."/>
            <person name="Saygin H."/>
            <person name="Sahin N."/>
        </authorList>
    </citation>
    <scope>NUCLEOTIDE SEQUENCE [LARGE SCALE GENOMIC DNA]</scope>
    <source>
        <strain evidence="2 3">KCTC 19397</strain>
    </source>
</reference>
<dbReference type="Proteomes" id="UP000674084">
    <property type="component" value="Unassembled WGS sequence"/>
</dbReference>
<evidence type="ECO:0000313" key="2">
    <source>
        <dbReference type="EMBL" id="MBQ0927110.1"/>
    </source>
</evidence>
<dbReference type="InterPro" id="IPR036390">
    <property type="entry name" value="WH_DNA-bd_sf"/>
</dbReference>
<dbReference type="PROSITE" id="PS50995">
    <property type="entry name" value="HTH_MARR_2"/>
    <property type="match status" value="1"/>
</dbReference>
<sequence length="168" mass="18053">MAASEQGNEDARLAADDMQDERWCMAVRLLGLVEKELDEALQHGHGLPLSDYRALCALSRSDSDPLRMGELAERIGLKDSSVTRLVGRLETRGLAQRTAAVDDGRAVAASITPAGRRRYEEAAQTYRVALGDALAGARTNFYLADLAAWVLTGESALGHSSVLDTPKG</sequence>
<dbReference type="Pfam" id="PF12802">
    <property type="entry name" value="MarR_2"/>
    <property type="match status" value="1"/>
</dbReference>
<dbReference type="SMART" id="SM00347">
    <property type="entry name" value="HTH_MARR"/>
    <property type="match status" value="1"/>
</dbReference>
<dbReference type="InterPro" id="IPR039422">
    <property type="entry name" value="MarR/SlyA-like"/>
</dbReference>
<name>A0ABS5DLD8_9PSEU</name>
<organism evidence="2 3">
    <name type="scientific">Saccharopolyspora endophytica</name>
    <dbReference type="NCBI Taxonomy" id="543886"/>
    <lineage>
        <taxon>Bacteria</taxon>
        <taxon>Bacillati</taxon>
        <taxon>Actinomycetota</taxon>
        <taxon>Actinomycetes</taxon>
        <taxon>Pseudonocardiales</taxon>
        <taxon>Pseudonocardiaceae</taxon>
        <taxon>Saccharopolyspora</taxon>
    </lineage>
</organism>
<evidence type="ECO:0000259" key="1">
    <source>
        <dbReference type="PROSITE" id="PS50995"/>
    </source>
</evidence>
<protein>
    <submittedName>
        <fullName evidence="2">MarR family transcriptional regulator</fullName>
    </submittedName>
</protein>
<proteinExistence type="predicted"/>